<evidence type="ECO:0000256" key="2">
    <source>
        <dbReference type="ARBA" id="ARBA00004893"/>
    </source>
</evidence>
<dbReference type="Gene3D" id="3.20.20.70">
    <property type="entry name" value="Aldolase class I"/>
    <property type="match status" value="1"/>
</dbReference>
<dbReference type="NCBIfam" id="TIGR00078">
    <property type="entry name" value="nadC"/>
    <property type="match status" value="1"/>
</dbReference>
<feature type="binding site" evidence="13">
    <location>
        <begin position="142"/>
        <end position="144"/>
    </location>
    <ligand>
        <name>substrate</name>
    </ligand>
</feature>
<comment type="pathway">
    <text evidence="2">Cofactor biosynthesis; NAD(+) biosynthesis; nicotinate D-ribonucleotide from quinolinate: step 1/1.</text>
</comment>
<proteinExistence type="inferred from homology"/>
<feature type="domain" description="Quinolinate phosphoribosyl transferase N-terminal" evidence="15">
    <location>
        <begin position="35"/>
        <end position="119"/>
    </location>
</feature>
<comment type="function">
    <text evidence="1">Involved in the catabolism of quinolinic acid (QA).</text>
</comment>
<comment type="catalytic activity">
    <reaction evidence="10">
        <text>nicotinate beta-D-ribonucleotide + CO2 + diphosphate = quinolinate + 5-phospho-alpha-D-ribose 1-diphosphate + 2 H(+)</text>
        <dbReference type="Rhea" id="RHEA:12733"/>
        <dbReference type="ChEBI" id="CHEBI:15378"/>
        <dbReference type="ChEBI" id="CHEBI:16526"/>
        <dbReference type="ChEBI" id="CHEBI:29959"/>
        <dbReference type="ChEBI" id="CHEBI:33019"/>
        <dbReference type="ChEBI" id="CHEBI:57502"/>
        <dbReference type="ChEBI" id="CHEBI:58017"/>
        <dbReference type="EC" id="2.4.2.19"/>
    </reaction>
</comment>
<reference evidence="16 17" key="1">
    <citation type="submission" date="2018-02" db="EMBL/GenBank/DDBJ databases">
        <title>A novel lanthanide dependent methylotroph, Methylotenera sp. La3113.</title>
        <authorList>
            <person name="Lv H."/>
            <person name="Tani A."/>
        </authorList>
    </citation>
    <scope>NUCLEOTIDE SEQUENCE [LARGE SCALE GENOMIC DNA]</scope>
    <source>
        <strain evidence="16 17">La3113</strain>
    </source>
</reference>
<keyword evidence="17" id="KW-1185">Reference proteome</keyword>
<dbReference type="InterPro" id="IPR037128">
    <property type="entry name" value="Quinolinate_PRibosylTase_N_sf"/>
</dbReference>
<dbReference type="InterPro" id="IPR013785">
    <property type="entry name" value="Aldolase_TIM"/>
</dbReference>
<evidence type="ECO:0000256" key="8">
    <source>
        <dbReference type="ARBA" id="ARBA00022679"/>
    </source>
</evidence>
<evidence type="ECO:0000313" key="16">
    <source>
        <dbReference type="EMBL" id="TFW73336.1"/>
    </source>
</evidence>
<evidence type="ECO:0000256" key="5">
    <source>
        <dbReference type="ARBA" id="ARBA00011944"/>
    </source>
</evidence>
<evidence type="ECO:0000313" key="17">
    <source>
        <dbReference type="Proteomes" id="UP000297706"/>
    </source>
</evidence>
<feature type="binding site" evidence="13">
    <location>
        <begin position="252"/>
        <end position="254"/>
    </location>
    <ligand>
        <name>substrate</name>
    </ligand>
</feature>
<name>A0A4Y9VV65_9PROT</name>
<feature type="binding site" evidence="13">
    <location>
        <begin position="273"/>
        <end position="275"/>
    </location>
    <ligand>
        <name>substrate</name>
    </ligand>
</feature>
<keyword evidence="6" id="KW-0662">Pyridine nucleotide biosynthesis</keyword>
<dbReference type="GO" id="GO:0004514">
    <property type="term" value="F:nicotinate-nucleotide diphosphorylase (carboxylating) activity"/>
    <property type="evidence" value="ECO:0007669"/>
    <property type="project" value="UniProtKB-EC"/>
</dbReference>
<feature type="binding site" evidence="13">
    <location>
        <position position="205"/>
    </location>
    <ligand>
        <name>substrate</name>
    </ligand>
</feature>
<evidence type="ECO:0000256" key="9">
    <source>
        <dbReference type="ARBA" id="ARBA00033102"/>
    </source>
</evidence>
<dbReference type="PANTHER" id="PTHR32179">
    <property type="entry name" value="NICOTINATE-NUCLEOTIDE PYROPHOSPHORYLASE [CARBOXYLATING]"/>
    <property type="match status" value="1"/>
</dbReference>
<accession>A0A4Y9VV65</accession>
<dbReference type="SUPFAM" id="SSF51690">
    <property type="entry name" value="Nicotinate/Quinolinate PRTase C-terminal domain-like"/>
    <property type="match status" value="1"/>
</dbReference>
<evidence type="ECO:0000256" key="4">
    <source>
        <dbReference type="ARBA" id="ARBA00011218"/>
    </source>
</evidence>
<dbReference type="GO" id="GO:0005737">
    <property type="term" value="C:cytoplasm"/>
    <property type="evidence" value="ECO:0007669"/>
    <property type="project" value="TreeGrafter"/>
</dbReference>
<comment type="subunit">
    <text evidence="4">Hexamer formed by 3 homodimers.</text>
</comment>
<dbReference type="UniPathway" id="UPA00253">
    <property type="reaction ID" value="UER00331"/>
</dbReference>
<feature type="binding site" evidence="13">
    <location>
        <position position="109"/>
    </location>
    <ligand>
        <name>substrate</name>
    </ligand>
</feature>
<dbReference type="Gene3D" id="3.90.1170.20">
    <property type="entry name" value="Quinolinate phosphoribosyl transferase, N-terminal domain"/>
    <property type="match status" value="1"/>
</dbReference>
<dbReference type="AlphaFoldDB" id="A0A4Y9VV65"/>
<feature type="binding site" evidence="13">
    <location>
        <position position="176"/>
    </location>
    <ligand>
        <name>substrate</name>
    </ligand>
</feature>
<protein>
    <recommendedName>
        <fullName evidence="11">Probable nicotinate-nucleotide pyrophosphorylase [carboxylating]</fullName>
        <ecNumber evidence="5">2.4.2.19</ecNumber>
    </recommendedName>
    <alternativeName>
        <fullName evidence="9">Quinolinate phosphoribosyltransferase [decarboxylating]</fullName>
    </alternativeName>
</protein>
<dbReference type="FunFam" id="3.90.1170.20:FF:000001">
    <property type="entry name" value="Nicotinate-nucleotide diphosphorylase (Carboxylating)"/>
    <property type="match status" value="1"/>
</dbReference>
<dbReference type="GO" id="GO:0009435">
    <property type="term" value="P:NAD+ biosynthetic process"/>
    <property type="evidence" value="ECO:0007669"/>
    <property type="project" value="UniProtKB-UniPathway"/>
</dbReference>
<dbReference type="EMBL" id="PQVH01000001">
    <property type="protein sequence ID" value="TFW73336.1"/>
    <property type="molecule type" value="Genomic_DNA"/>
</dbReference>
<evidence type="ECO:0000256" key="7">
    <source>
        <dbReference type="ARBA" id="ARBA00022676"/>
    </source>
</evidence>
<feature type="domain" description="Quinolinate phosphoribosyl transferase C-terminal" evidence="14">
    <location>
        <begin position="122"/>
        <end position="288"/>
    </location>
</feature>
<dbReference type="SUPFAM" id="SSF54675">
    <property type="entry name" value="Nicotinate/Quinolinate PRTase N-terminal domain-like"/>
    <property type="match status" value="1"/>
</dbReference>
<evidence type="ECO:0000256" key="10">
    <source>
        <dbReference type="ARBA" id="ARBA00047445"/>
    </source>
</evidence>
<dbReference type="InterPro" id="IPR004393">
    <property type="entry name" value="NadC"/>
</dbReference>
<dbReference type="InterPro" id="IPR027277">
    <property type="entry name" value="NadC/ModD"/>
</dbReference>
<evidence type="ECO:0000256" key="1">
    <source>
        <dbReference type="ARBA" id="ARBA00003237"/>
    </source>
</evidence>
<dbReference type="InterPro" id="IPR002638">
    <property type="entry name" value="Quinolinate_PRibosylTrfase_C"/>
</dbReference>
<dbReference type="Pfam" id="PF02749">
    <property type="entry name" value="QRPTase_N"/>
    <property type="match status" value="1"/>
</dbReference>
<evidence type="ECO:0000256" key="11">
    <source>
        <dbReference type="ARBA" id="ARBA00069173"/>
    </source>
</evidence>
<sequence length="293" mass="31561">MTQINQQHPNESTDFKRMVQTQVKNALDEDIGSGDLTANLIPSAQTANAKVIVREHAVICGIAWFNECFKQVDANVTINWLVTEGEQAQPNQTLCTIQGLARSLLTAERCALNFLQTLSSTATASRKYVDAIAGTTAQILDTRKTIPNLRLAQKYAVTIGGGHNQRLALYDGILIKENHIAAAGSISNVMQQAFALNSGKSIQIEVENLDQLQEALDAGATSILLDNFDTELLLKAVAINSTAKPKAVLEASGGITLDNVREIAQTGVDRISIGAITKDIRAIDLSMQFTTNA</sequence>
<evidence type="ECO:0000259" key="15">
    <source>
        <dbReference type="Pfam" id="PF02749"/>
    </source>
</evidence>
<comment type="similarity">
    <text evidence="3 12">Belongs to the NadC/ModD family.</text>
</comment>
<feature type="binding site" evidence="13">
    <location>
        <position position="166"/>
    </location>
    <ligand>
        <name>substrate</name>
    </ligand>
</feature>
<evidence type="ECO:0000259" key="14">
    <source>
        <dbReference type="Pfam" id="PF01729"/>
    </source>
</evidence>
<evidence type="ECO:0000256" key="6">
    <source>
        <dbReference type="ARBA" id="ARBA00022642"/>
    </source>
</evidence>
<dbReference type="PIRSF" id="PIRSF006250">
    <property type="entry name" value="NadC_ModD"/>
    <property type="match status" value="1"/>
</dbReference>
<evidence type="ECO:0000256" key="12">
    <source>
        <dbReference type="PIRNR" id="PIRNR006250"/>
    </source>
</evidence>
<dbReference type="CDD" id="cd01572">
    <property type="entry name" value="QPRTase"/>
    <property type="match status" value="1"/>
</dbReference>
<dbReference type="FunFam" id="3.20.20.70:FF:000030">
    <property type="entry name" value="Nicotinate-nucleotide pyrophosphorylase, carboxylating"/>
    <property type="match status" value="1"/>
</dbReference>
<dbReference type="Proteomes" id="UP000297706">
    <property type="component" value="Unassembled WGS sequence"/>
</dbReference>
<feature type="binding site" evidence="13">
    <location>
        <position position="226"/>
    </location>
    <ligand>
        <name>substrate</name>
    </ligand>
</feature>
<dbReference type="InterPro" id="IPR036068">
    <property type="entry name" value="Nicotinate_pribotase-like_C"/>
</dbReference>
<comment type="caution">
    <text evidence="16">The sequence shown here is derived from an EMBL/GenBank/DDBJ whole genome shotgun (WGS) entry which is preliminary data.</text>
</comment>
<evidence type="ECO:0000256" key="3">
    <source>
        <dbReference type="ARBA" id="ARBA00009400"/>
    </source>
</evidence>
<evidence type="ECO:0000256" key="13">
    <source>
        <dbReference type="PIRSR" id="PIRSR006250-1"/>
    </source>
</evidence>
<keyword evidence="7 12" id="KW-0328">Glycosyltransferase</keyword>
<gene>
    <name evidence="16" type="ORF">C3Y98_00165</name>
</gene>
<dbReference type="RefSeq" id="WP_135276119.1">
    <property type="nucleotide sequence ID" value="NZ_PQVH01000001.1"/>
</dbReference>
<organism evidence="16 17">
    <name type="scientific">Methylotenera oryzisoli</name>
    <dbReference type="NCBI Taxonomy" id="2080758"/>
    <lineage>
        <taxon>Bacteria</taxon>
        <taxon>Pseudomonadati</taxon>
        <taxon>Pseudomonadota</taxon>
        <taxon>Betaproteobacteria</taxon>
        <taxon>Nitrosomonadales</taxon>
        <taxon>Methylophilaceae</taxon>
        <taxon>Methylotenera</taxon>
    </lineage>
</organism>
<dbReference type="GO" id="GO:0034213">
    <property type="term" value="P:quinolinate catabolic process"/>
    <property type="evidence" value="ECO:0007669"/>
    <property type="project" value="TreeGrafter"/>
</dbReference>
<dbReference type="Pfam" id="PF01729">
    <property type="entry name" value="QRPTase_C"/>
    <property type="match status" value="1"/>
</dbReference>
<keyword evidence="8 12" id="KW-0808">Transferase</keyword>
<dbReference type="OrthoDB" id="9782546at2"/>
<dbReference type="EC" id="2.4.2.19" evidence="5"/>
<dbReference type="PANTHER" id="PTHR32179:SF3">
    <property type="entry name" value="NICOTINATE-NUCLEOTIDE PYROPHOSPHORYLASE [CARBOXYLATING]"/>
    <property type="match status" value="1"/>
</dbReference>
<dbReference type="InterPro" id="IPR022412">
    <property type="entry name" value="Quinolinate_PRibosylTrfase_N"/>
</dbReference>